<evidence type="ECO:0000313" key="2">
    <source>
        <dbReference type="Proteomes" id="UP000176303"/>
    </source>
</evidence>
<proteinExistence type="predicted"/>
<dbReference type="Proteomes" id="UP000176303">
    <property type="component" value="Unassembled WGS sequence"/>
</dbReference>
<reference evidence="1 2" key="1">
    <citation type="journal article" date="2016" name="Nat. Commun.">
        <title>Thousands of microbial genomes shed light on interconnected biogeochemical processes in an aquifer system.</title>
        <authorList>
            <person name="Anantharaman K."/>
            <person name="Brown C.T."/>
            <person name="Hug L.A."/>
            <person name="Sharon I."/>
            <person name="Castelle C.J."/>
            <person name="Probst A.J."/>
            <person name="Thomas B.C."/>
            <person name="Singh A."/>
            <person name="Wilkins M.J."/>
            <person name="Karaoz U."/>
            <person name="Brodie E.L."/>
            <person name="Williams K.H."/>
            <person name="Hubbard S.S."/>
            <person name="Banfield J.F."/>
        </authorList>
    </citation>
    <scope>NUCLEOTIDE SEQUENCE [LARGE SCALE GENOMIC DNA]</scope>
</reference>
<dbReference type="AlphaFoldDB" id="A0A1F7U5M6"/>
<accession>A0A1F7U5M6</accession>
<protein>
    <submittedName>
        <fullName evidence="1">Uncharacterized protein</fullName>
    </submittedName>
</protein>
<dbReference type="EMBL" id="MGDZ01000043">
    <property type="protein sequence ID" value="OGL73044.1"/>
    <property type="molecule type" value="Genomic_DNA"/>
</dbReference>
<organism evidence="1 2">
    <name type="scientific">Candidatus Uhrbacteria bacterium RIFCSPHIGHO2_02_FULL_57_19</name>
    <dbReference type="NCBI Taxonomy" id="1802391"/>
    <lineage>
        <taxon>Bacteria</taxon>
        <taxon>Candidatus Uhriibacteriota</taxon>
    </lineage>
</organism>
<sequence>MDITVENMGGLQARTLIRRAGYAEHVDRRSGETSYVRRLSPSGFYPRFHAYLHPREDGSLMIRLHIDQKQPSYGVGHAHSGEYDGPLLEGEKVRIMEFINKEIAAAKESKKEDVGFFKRLFKH</sequence>
<dbReference type="STRING" id="1802391.A3D72_02375"/>
<evidence type="ECO:0000313" key="1">
    <source>
        <dbReference type="EMBL" id="OGL73044.1"/>
    </source>
</evidence>
<name>A0A1F7U5M6_9BACT</name>
<gene>
    <name evidence="1" type="ORF">A3D72_02375</name>
</gene>
<comment type="caution">
    <text evidence="1">The sequence shown here is derived from an EMBL/GenBank/DDBJ whole genome shotgun (WGS) entry which is preliminary data.</text>
</comment>